<proteinExistence type="inferred from homology"/>
<dbReference type="GO" id="GO:0016682">
    <property type="term" value="F:oxidoreductase activity, acting on diphenols and related substances as donors, oxygen as acceptor"/>
    <property type="evidence" value="ECO:0007669"/>
    <property type="project" value="TreeGrafter"/>
</dbReference>
<evidence type="ECO:0000256" key="7">
    <source>
        <dbReference type="ARBA" id="ARBA00022723"/>
    </source>
</evidence>
<keyword evidence="10" id="KW-0408">Iron</keyword>
<keyword evidence="14" id="KW-1185">Reference proteome</keyword>
<keyword evidence="4" id="KW-1003">Cell membrane</keyword>
<feature type="transmembrane region" description="Helical" evidence="12">
    <location>
        <begin position="74"/>
        <end position="97"/>
    </location>
</feature>
<dbReference type="PANTHER" id="PTHR30365">
    <property type="entry name" value="CYTOCHROME D UBIQUINOL OXIDASE"/>
    <property type="match status" value="1"/>
</dbReference>
<dbReference type="InterPro" id="IPR002585">
    <property type="entry name" value="Cyt-d_ubiquinol_oxidase_su_1"/>
</dbReference>
<protein>
    <submittedName>
        <fullName evidence="13">Bd-type cytochrome oxidase subunit I</fullName>
    </submittedName>
</protein>
<gene>
    <name evidence="13" type="ORF">FB381_4372</name>
</gene>
<dbReference type="GO" id="GO:0009055">
    <property type="term" value="F:electron transfer activity"/>
    <property type="evidence" value="ECO:0007669"/>
    <property type="project" value="InterPro"/>
</dbReference>
<dbReference type="PANTHER" id="PTHR30365:SF14">
    <property type="entry name" value="CYTOCHROME BD MENAQUINOL OXIDASE SUBUNIT I-RELATED"/>
    <property type="match status" value="1"/>
</dbReference>
<evidence type="ECO:0000256" key="11">
    <source>
        <dbReference type="ARBA" id="ARBA00023136"/>
    </source>
</evidence>
<dbReference type="OrthoDB" id="9807042at2"/>
<keyword evidence="11 12" id="KW-0472">Membrane</keyword>
<dbReference type="AlphaFoldDB" id="A0A543ACX8"/>
<keyword evidence="8" id="KW-0249">Electron transport</keyword>
<reference evidence="13 14" key="1">
    <citation type="submission" date="2019-06" db="EMBL/GenBank/DDBJ databases">
        <title>Sequencing the genomes of 1000 actinobacteria strains.</title>
        <authorList>
            <person name="Klenk H.-P."/>
        </authorList>
    </citation>
    <scope>NUCLEOTIDE SEQUENCE [LARGE SCALE GENOMIC DNA]</scope>
    <source>
        <strain evidence="13 14">DSM 25218</strain>
    </source>
</reference>
<feature type="transmembrane region" description="Helical" evidence="12">
    <location>
        <begin position="32"/>
        <end position="54"/>
    </location>
</feature>
<dbReference type="GO" id="GO:0070069">
    <property type="term" value="C:cytochrome complex"/>
    <property type="evidence" value="ECO:0007669"/>
    <property type="project" value="InterPro"/>
</dbReference>
<evidence type="ECO:0000256" key="5">
    <source>
        <dbReference type="ARBA" id="ARBA00022617"/>
    </source>
</evidence>
<evidence type="ECO:0000256" key="4">
    <source>
        <dbReference type="ARBA" id="ARBA00022475"/>
    </source>
</evidence>
<keyword evidence="7" id="KW-0479">Metal-binding</keyword>
<organism evidence="13 14">
    <name type="scientific">Nocardioides albertanoniae</name>
    <dbReference type="NCBI Taxonomy" id="1175486"/>
    <lineage>
        <taxon>Bacteria</taxon>
        <taxon>Bacillati</taxon>
        <taxon>Actinomycetota</taxon>
        <taxon>Actinomycetes</taxon>
        <taxon>Propionibacteriales</taxon>
        <taxon>Nocardioidaceae</taxon>
        <taxon>Nocardioides</taxon>
    </lineage>
</organism>
<feature type="transmembrane region" description="Helical" evidence="12">
    <location>
        <begin position="109"/>
        <end position="130"/>
    </location>
</feature>
<dbReference type="GO" id="GO:0046872">
    <property type="term" value="F:metal ion binding"/>
    <property type="evidence" value="ECO:0007669"/>
    <property type="project" value="UniProtKB-KW"/>
</dbReference>
<sequence>MSTAVLTDLLPLATTLEPEGLLPARQQMALSLGWHIVLACFGVAFPAMIFVAHWRGIARGDAVALGLAQRWAKVSAVLFAIGAVSGTVLSFEMGLLWPGLMGEFGDVLGLPFALEGLSFFVEAIFLGIYLYGWGRMPPRQHLLMVIPMAIAGVVGTFCVISVNAWMNAPSGFRIIDGEVTDIDPWAAMFNGIVVLQFAQGLPQASPIASPQRLQR</sequence>
<comment type="caution">
    <text evidence="13">The sequence shown here is derived from an EMBL/GenBank/DDBJ whole genome shotgun (WGS) entry which is preliminary data.</text>
</comment>
<comment type="similarity">
    <text evidence="2">Belongs to the cytochrome ubiquinol oxidase subunit 1 family.</text>
</comment>
<name>A0A543ACX8_9ACTN</name>
<dbReference type="GO" id="GO:0005886">
    <property type="term" value="C:plasma membrane"/>
    <property type="evidence" value="ECO:0007669"/>
    <property type="project" value="UniProtKB-SubCell"/>
</dbReference>
<keyword evidence="5" id="KW-0349">Heme</keyword>
<evidence type="ECO:0000256" key="1">
    <source>
        <dbReference type="ARBA" id="ARBA00004651"/>
    </source>
</evidence>
<dbReference type="Pfam" id="PF01654">
    <property type="entry name" value="Cyt_bd_oxida_I"/>
    <property type="match status" value="1"/>
</dbReference>
<keyword evidence="9 12" id="KW-1133">Transmembrane helix</keyword>
<evidence type="ECO:0000313" key="13">
    <source>
        <dbReference type="EMBL" id="TQL70439.1"/>
    </source>
</evidence>
<comment type="subcellular location">
    <subcellularLocation>
        <location evidence="1">Cell membrane</location>
        <topology evidence="1">Multi-pass membrane protein</topology>
    </subcellularLocation>
</comment>
<evidence type="ECO:0000256" key="3">
    <source>
        <dbReference type="ARBA" id="ARBA00022448"/>
    </source>
</evidence>
<evidence type="ECO:0000256" key="8">
    <source>
        <dbReference type="ARBA" id="ARBA00022982"/>
    </source>
</evidence>
<dbReference type="Proteomes" id="UP000320209">
    <property type="component" value="Unassembled WGS sequence"/>
</dbReference>
<dbReference type="GO" id="GO:0020037">
    <property type="term" value="F:heme binding"/>
    <property type="evidence" value="ECO:0007669"/>
    <property type="project" value="TreeGrafter"/>
</dbReference>
<evidence type="ECO:0000256" key="6">
    <source>
        <dbReference type="ARBA" id="ARBA00022692"/>
    </source>
</evidence>
<evidence type="ECO:0000256" key="2">
    <source>
        <dbReference type="ARBA" id="ARBA00009819"/>
    </source>
</evidence>
<keyword evidence="6 12" id="KW-0812">Transmembrane</keyword>
<evidence type="ECO:0000256" key="12">
    <source>
        <dbReference type="SAM" id="Phobius"/>
    </source>
</evidence>
<evidence type="ECO:0000313" key="14">
    <source>
        <dbReference type="Proteomes" id="UP000320209"/>
    </source>
</evidence>
<keyword evidence="3" id="KW-0813">Transport</keyword>
<evidence type="ECO:0000256" key="9">
    <source>
        <dbReference type="ARBA" id="ARBA00022989"/>
    </source>
</evidence>
<evidence type="ECO:0000256" key="10">
    <source>
        <dbReference type="ARBA" id="ARBA00023004"/>
    </source>
</evidence>
<feature type="transmembrane region" description="Helical" evidence="12">
    <location>
        <begin position="142"/>
        <end position="166"/>
    </location>
</feature>
<dbReference type="EMBL" id="VFOV01000001">
    <property type="protein sequence ID" value="TQL70439.1"/>
    <property type="molecule type" value="Genomic_DNA"/>
</dbReference>
<dbReference type="GO" id="GO:0019646">
    <property type="term" value="P:aerobic electron transport chain"/>
    <property type="evidence" value="ECO:0007669"/>
    <property type="project" value="InterPro"/>
</dbReference>
<accession>A0A543ACX8</accession>
<dbReference type="RefSeq" id="WP_141782167.1">
    <property type="nucleotide sequence ID" value="NZ_VFOV01000001.1"/>
</dbReference>